<protein>
    <recommendedName>
        <fullName evidence="1">Dihydroorotate dehydrogenase electron transfer subunit iron-sulphur cluster binding domain-containing protein</fullName>
    </recommendedName>
</protein>
<dbReference type="Pfam" id="PF10418">
    <property type="entry name" value="DHODB_Fe-S_bind"/>
    <property type="match status" value="1"/>
</dbReference>
<name>X1BDZ4_9ZZZZ</name>
<organism evidence="2">
    <name type="scientific">marine sediment metagenome</name>
    <dbReference type="NCBI Taxonomy" id="412755"/>
    <lineage>
        <taxon>unclassified sequences</taxon>
        <taxon>metagenomes</taxon>
        <taxon>ecological metagenomes</taxon>
    </lineage>
</organism>
<feature type="non-terminal residue" evidence="2">
    <location>
        <position position="1"/>
    </location>
</feature>
<comment type="caution">
    <text evidence="2">The sequence shown here is derived from an EMBL/GenBank/DDBJ whole genome shotgun (WGS) entry which is preliminary data.</text>
</comment>
<dbReference type="Gene3D" id="2.10.240.10">
    <property type="entry name" value="Dihydroorotate dehydrogenase, electron transfer subunit"/>
    <property type="match status" value="1"/>
</dbReference>
<dbReference type="InterPro" id="IPR037117">
    <property type="entry name" value="Dihydroorotate_DH_ele_sf"/>
</dbReference>
<dbReference type="InterPro" id="IPR019480">
    <property type="entry name" value="Dihydroorotate_DH_Fe-S-bd"/>
</dbReference>
<proteinExistence type="predicted"/>
<accession>X1BDZ4</accession>
<dbReference type="EMBL" id="BART01017816">
    <property type="protein sequence ID" value="GAG82348.1"/>
    <property type="molecule type" value="Genomic_DNA"/>
</dbReference>
<gene>
    <name evidence="2" type="ORF">S01H4_33788</name>
</gene>
<feature type="domain" description="Dihydroorotate dehydrogenase electron transfer subunit iron-sulphur cluster binding" evidence="1">
    <location>
        <begin position="1"/>
        <end position="32"/>
    </location>
</feature>
<dbReference type="AlphaFoldDB" id="X1BDZ4"/>
<reference evidence="2" key="1">
    <citation type="journal article" date="2014" name="Front. Microbiol.">
        <title>High frequency of phylogenetically diverse reductive dehalogenase-homologous genes in deep subseafloor sedimentary metagenomes.</title>
        <authorList>
            <person name="Kawai M."/>
            <person name="Futagami T."/>
            <person name="Toyoda A."/>
            <person name="Takaki Y."/>
            <person name="Nishi S."/>
            <person name="Hori S."/>
            <person name="Arai W."/>
            <person name="Tsubouchi T."/>
            <person name="Morono Y."/>
            <person name="Uchiyama I."/>
            <person name="Ito T."/>
            <person name="Fujiyama A."/>
            <person name="Inagaki F."/>
            <person name="Takami H."/>
        </authorList>
    </citation>
    <scope>NUCLEOTIDE SEQUENCE</scope>
    <source>
        <strain evidence="2">Expedition CK06-06</strain>
    </source>
</reference>
<evidence type="ECO:0000313" key="2">
    <source>
        <dbReference type="EMBL" id="GAG82348.1"/>
    </source>
</evidence>
<evidence type="ECO:0000259" key="1">
    <source>
        <dbReference type="Pfam" id="PF10418"/>
    </source>
</evidence>
<sequence length="40" mass="4612">RRMKCGMGFCGHCQINNVYVCLDGPVFNYEELSKLKETEV</sequence>